<comment type="caution">
    <text evidence="2">The sequence shown here is derived from an EMBL/GenBank/DDBJ whole genome shotgun (WGS) entry which is preliminary data.</text>
</comment>
<evidence type="ECO:0000313" key="2">
    <source>
        <dbReference type="EMBL" id="KAA6370780.1"/>
    </source>
</evidence>
<protein>
    <submittedName>
        <fullName evidence="2">Uncharacterized protein</fullName>
    </submittedName>
</protein>
<accession>A0A5J4UL87</accession>
<dbReference type="Proteomes" id="UP000324800">
    <property type="component" value="Unassembled WGS sequence"/>
</dbReference>
<proteinExistence type="predicted"/>
<organism evidence="2 3">
    <name type="scientific">Streblomastix strix</name>
    <dbReference type="NCBI Taxonomy" id="222440"/>
    <lineage>
        <taxon>Eukaryota</taxon>
        <taxon>Metamonada</taxon>
        <taxon>Preaxostyla</taxon>
        <taxon>Oxymonadida</taxon>
        <taxon>Streblomastigidae</taxon>
        <taxon>Streblomastix</taxon>
    </lineage>
</organism>
<name>A0A5J4UL87_9EUKA</name>
<feature type="compositionally biased region" description="Polar residues" evidence="1">
    <location>
        <begin position="76"/>
        <end position="86"/>
    </location>
</feature>
<evidence type="ECO:0000256" key="1">
    <source>
        <dbReference type="SAM" id="MobiDB-lite"/>
    </source>
</evidence>
<feature type="region of interest" description="Disordered" evidence="1">
    <location>
        <begin position="33"/>
        <end position="91"/>
    </location>
</feature>
<reference evidence="2 3" key="1">
    <citation type="submission" date="2019-03" db="EMBL/GenBank/DDBJ databases">
        <title>Single cell metagenomics reveals metabolic interactions within the superorganism composed of flagellate Streblomastix strix and complex community of Bacteroidetes bacteria on its surface.</title>
        <authorList>
            <person name="Treitli S.C."/>
            <person name="Kolisko M."/>
            <person name="Husnik F."/>
            <person name="Keeling P."/>
            <person name="Hampl V."/>
        </authorList>
    </citation>
    <scope>NUCLEOTIDE SEQUENCE [LARGE SCALE GENOMIC DNA]</scope>
    <source>
        <strain evidence="2">ST1C</strain>
    </source>
</reference>
<sequence>MENFIEDLKRHFEEKQITELCLDTVRMEMNEDDNHHHHFDQDHDLDHNDRHDKDRNDRKDNLDLRRGRKRRRAISTEGSGNGQNNKDWAEGLYREVDRQQLREFRIQRYR</sequence>
<evidence type="ECO:0000313" key="3">
    <source>
        <dbReference type="Proteomes" id="UP000324800"/>
    </source>
</evidence>
<dbReference type="EMBL" id="SNRW01015066">
    <property type="protein sequence ID" value="KAA6370780.1"/>
    <property type="molecule type" value="Genomic_DNA"/>
</dbReference>
<dbReference type="AlphaFoldDB" id="A0A5J4UL87"/>
<gene>
    <name evidence="2" type="ORF">EZS28_033692</name>
</gene>
<feature type="compositionally biased region" description="Basic and acidic residues" evidence="1">
    <location>
        <begin position="33"/>
        <end position="65"/>
    </location>
</feature>